<proteinExistence type="predicted"/>
<gene>
    <name evidence="2" type="ORF">BAL341_3408</name>
</gene>
<dbReference type="SUPFAM" id="SSF53850">
    <property type="entry name" value="Periplasmic binding protein-like II"/>
    <property type="match status" value="1"/>
</dbReference>
<sequence length="253" mass="28072">MSLVSTAVGLIITISIATTCAAATICVEDFDYYPHYDFQTPPGRGYAAELFELFRITSGIDIRIVPLPVKRLQNTPYCVLIYPDNPQWHVARGSDINLTFSQQVTGIIGATVVRTGQANLTLSKLKTIAIVRGFTPDHLLTVQPEYKFKLIETKDAAAALMMLLKNRVDAADVEWHVAEYQLALAGFAGAVKIGQQLPISSVGFHLSSKHNPELIREFNLFLLEHAEQVTMLKSKFNLKTIEQLKQLPDTVTN</sequence>
<evidence type="ECO:0000256" key="1">
    <source>
        <dbReference type="SAM" id="SignalP"/>
    </source>
</evidence>
<feature type="signal peptide" evidence="1">
    <location>
        <begin position="1"/>
        <end position="17"/>
    </location>
</feature>
<organism evidence="2">
    <name type="scientific">Rheinheimera sp. BAL341</name>
    <dbReference type="NCBI Taxonomy" id="1708203"/>
    <lineage>
        <taxon>Bacteria</taxon>
        <taxon>Pseudomonadati</taxon>
        <taxon>Pseudomonadota</taxon>
        <taxon>Gammaproteobacteria</taxon>
        <taxon>Chromatiales</taxon>
        <taxon>Chromatiaceae</taxon>
        <taxon>Rheinheimera</taxon>
    </lineage>
</organism>
<dbReference type="Gene3D" id="3.40.190.10">
    <property type="entry name" value="Periplasmic binding protein-like II"/>
    <property type="match status" value="2"/>
</dbReference>
<keyword evidence="1" id="KW-0732">Signal</keyword>
<accession>A0A486XVL8</accession>
<name>A0A486XVL8_9GAMM</name>
<feature type="chain" id="PRO_5019716866" evidence="1">
    <location>
        <begin position="18"/>
        <end position="253"/>
    </location>
</feature>
<dbReference type="AlphaFoldDB" id="A0A486XVL8"/>
<protein>
    <submittedName>
        <fullName evidence="2">ABC-type amino acid transport/signal transduction systems, periplasmic component/domain</fullName>
    </submittedName>
</protein>
<reference evidence="2" key="1">
    <citation type="submission" date="2019-04" db="EMBL/GenBank/DDBJ databases">
        <authorList>
            <person name="Brambilla D."/>
        </authorList>
    </citation>
    <scope>NUCLEOTIDE SEQUENCE</scope>
    <source>
        <strain evidence="2">BAL1</strain>
    </source>
</reference>
<evidence type="ECO:0000313" key="2">
    <source>
        <dbReference type="EMBL" id="VHO06386.1"/>
    </source>
</evidence>
<dbReference type="EMBL" id="CAAJGR010000033">
    <property type="protein sequence ID" value="VHO06386.1"/>
    <property type="molecule type" value="Genomic_DNA"/>
</dbReference>